<evidence type="ECO:0000313" key="1">
    <source>
        <dbReference type="EMBL" id="CAE2270105.1"/>
    </source>
</evidence>
<reference evidence="1" key="1">
    <citation type="submission" date="2021-01" db="EMBL/GenBank/DDBJ databases">
        <authorList>
            <person name="Corre E."/>
            <person name="Pelletier E."/>
            <person name="Niang G."/>
            <person name="Scheremetjew M."/>
            <person name="Finn R."/>
            <person name="Kale V."/>
            <person name="Holt S."/>
            <person name="Cochrane G."/>
            <person name="Meng A."/>
            <person name="Brown T."/>
            <person name="Cohen L."/>
        </authorList>
    </citation>
    <scope>NUCLEOTIDE SEQUENCE</scope>
    <source>
        <strain evidence="1">Isolate 1302-5</strain>
    </source>
</reference>
<organism evidence="1">
    <name type="scientific">Odontella aurita</name>
    <dbReference type="NCBI Taxonomy" id="265563"/>
    <lineage>
        <taxon>Eukaryota</taxon>
        <taxon>Sar</taxon>
        <taxon>Stramenopiles</taxon>
        <taxon>Ochrophyta</taxon>
        <taxon>Bacillariophyta</taxon>
        <taxon>Mediophyceae</taxon>
        <taxon>Biddulphiophycidae</taxon>
        <taxon>Eupodiscales</taxon>
        <taxon>Odontellaceae</taxon>
        <taxon>Odontella</taxon>
    </lineage>
</organism>
<protein>
    <recommendedName>
        <fullName evidence="2">Sulfotransferase domain-containing protein</fullName>
    </recommendedName>
</protein>
<gene>
    <name evidence="1" type="ORF">OAUR00152_LOCUS31476</name>
</gene>
<name>A0A7S4N7M9_9STRA</name>
<proteinExistence type="predicted"/>
<sequence>MHKQIIKRILVALFFGTVFVMAVSSILVSLALPAAAAVHDEPQHKRALNDKNTDKSISAQFSNVRYDFSSVRIQTNYPNLSYHRPYPPESSHANERLLINDADANGTIMDFMIAGFPKCGTTTMSANLGRIAPMPAGDICTPVSQHVWYAYHNWPNRRSSDYIPGGEHRYWRGVKCPRLTEEKGGLEG</sequence>
<dbReference type="EMBL" id="HBKQ01045689">
    <property type="protein sequence ID" value="CAE2270105.1"/>
    <property type="molecule type" value="Transcribed_RNA"/>
</dbReference>
<evidence type="ECO:0008006" key="2">
    <source>
        <dbReference type="Google" id="ProtNLM"/>
    </source>
</evidence>
<accession>A0A7S4N7M9</accession>
<dbReference type="AlphaFoldDB" id="A0A7S4N7M9"/>